<evidence type="ECO:0000259" key="1">
    <source>
        <dbReference type="Pfam" id="PF01996"/>
    </source>
</evidence>
<dbReference type="RefSeq" id="WP_336823998.1">
    <property type="nucleotide sequence ID" value="NZ_JBHTLT010000043.1"/>
</dbReference>
<proteinExistence type="predicted"/>
<feature type="domain" description="Coenzyme F420:L-glutamate ligase-like" evidence="1">
    <location>
        <begin position="11"/>
        <end position="390"/>
    </location>
</feature>
<dbReference type="Gene3D" id="3.30.1330.100">
    <property type="entry name" value="CofE-like"/>
    <property type="match status" value="1"/>
</dbReference>
<keyword evidence="3" id="KW-1185">Reference proteome</keyword>
<dbReference type="EMBL" id="JBHTLT010000043">
    <property type="protein sequence ID" value="MFD1205270.1"/>
    <property type="molecule type" value="Genomic_DNA"/>
</dbReference>
<protein>
    <submittedName>
        <fullName evidence="2">Coenzyme F420-0:L-glutamate ligase</fullName>
    </submittedName>
</protein>
<name>A0ABW3TXX5_9BACL</name>
<dbReference type="Pfam" id="PF01996">
    <property type="entry name" value="F420_ligase"/>
    <property type="match status" value="1"/>
</dbReference>
<sequence length="397" mass="43858">MERVVGTVVRGLRCPIINKGDNIEEIVVDSVLKASEVEGINIQDRDIVTITESIVARAQGNYATIDHIAKDVATKYGEETIGVIFPILSRNRFAICLRGIAKGAAKKIVLMLSYPSDEVGNHLVDIDTLDEKGVNPWTDVLTEQQFRDLFGYNKHTFTGVDYIDYYKSIVEEYGVECEVIFSNNAKTILDYTKNVLTCDIHSRFRTKRILKANGGEKIYSLDNILSESIEGSGYNEAYGLLGSNKATEDSVKLFPRDCQPVVDAIQAMLKEKTGKTVEVMIYGDGAFKDPVGKIWELADPVVSPAYTAGLNGTPNEIKLKYLADNNFADLRGDDLKKAINEFIENKEEDLVGSMEAQGTTPRKLTDLIGSLSDLTSGSGDKGTPIVFIQGYFDNYTK</sequence>
<accession>A0ABW3TXX5</accession>
<evidence type="ECO:0000313" key="3">
    <source>
        <dbReference type="Proteomes" id="UP001597231"/>
    </source>
</evidence>
<dbReference type="GO" id="GO:0016874">
    <property type="term" value="F:ligase activity"/>
    <property type="evidence" value="ECO:0007669"/>
    <property type="project" value="UniProtKB-KW"/>
</dbReference>
<dbReference type="SUPFAM" id="SSF144010">
    <property type="entry name" value="CofE-like"/>
    <property type="match status" value="1"/>
</dbReference>
<comment type="caution">
    <text evidence="2">The sequence shown here is derived from an EMBL/GenBank/DDBJ whole genome shotgun (WGS) entry which is preliminary data.</text>
</comment>
<reference evidence="3" key="1">
    <citation type="journal article" date="2019" name="Int. J. Syst. Evol. Microbiol.">
        <title>The Global Catalogue of Microorganisms (GCM) 10K type strain sequencing project: providing services to taxonomists for standard genome sequencing and annotation.</title>
        <authorList>
            <consortium name="The Broad Institute Genomics Platform"/>
            <consortium name="The Broad Institute Genome Sequencing Center for Infectious Disease"/>
            <person name="Wu L."/>
            <person name="Ma J."/>
        </authorList>
    </citation>
    <scope>NUCLEOTIDE SEQUENCE [LARGE SCALE GENOMIC DNA]</scope>
    <source>
        <strain evidence="3">CCUG 53915</strain>
    </source>
</reference>
<dbReference type="Proteomes" id="UP001597231">
    <property type="component" value="Unassembled WGS sequence"/>
</dbReference>
<gene>
    <name evidence="2" type="ORF">ACFQ38_09155</name>
</gene>
<dbReference type="InterPro" id="IPR002847">
    <property type="entry name" value="F420-0_gamma-glut_ligase-dom"/>
</dbReference>
<organism evidence="2 3">
    <name type="scientific">Sporosarcina contaminans</name>
    <dbReference type="NCBI Taxonomy" id="633403"/>
    <lineage>
        <taxon>Bacteria</taxon>
        <taxon>Bacillati</taxon>
        <taxon>Bacillota</taxon>
        <taxon>Bacilli</taxon>
        <taxon>Bacillales</taxon>
        <taxon>Caryophanaceae</taxon>
        <taxon>Sporosarcina</taxon>
    </lineage>
</organism>
<keyword evidence="2" id="KW-0436">Ligase</keyword>
<evidence type="ECO:0000313" key="2">
    <source>
        <dbReference type="EMBL" id="MFD1205270.1"/>
    </source>
</evidence>